<evidence type="ECO:0000313" key="12">
    <source>
        <dbReference type="Proteomes" id="UP001201980"/>
    </source>
</evidence>
<dbReference type="SUPFAM" id="SSF100950">
    <property type="entry name" value="NagB/RpiA/CoA transferase-like"/>
    <property type="match status" value="1"/>
</dbReference>
<dbReference type="GO" id="GO:0005829">
    <property type="term" value="C:cytosol"/>
    <property type="evidence" value="ECO:0007669"/>
    <property type="project" value="UniProtKB-SubCell"/>
</dbReference>
<dbReference type="Gene3D" id="3.40.50.10470">
    <property type="entry name" value="Translation initiation factor eif-2b, domain 2"/>
    <property type="match status" value="1"/>
</dbReference>
<evidence type="ECO:0000256" key="8">
    <source>
        <dbReference type="ARBA" id="ARBA00046432"/>
    </source>
</evidence>
<protein>
    <recommendedName>
        <fullName evidence="6">Translation initiation factor eIF2B subunit beta</fullName>
    </recommendedName>
    <alternativeName>
        <fullName evidence="7">eIF2B GDP-GTP exchange factor subunit beta</fullName>
    </alternativeName>
</protein>
<comment type="caution">
    <text evidence="11">The sequence shown here is derived from an EMBL/GenBank/DDBJ whole genome shotgun (WGS) entry which is preliminary data.</text>
</comment>
<dbReference type="GO" id="GO:0005851">
    <property type="term" value="C:eukaryotic translation initiation factor 2B complex"/>
    <property type="evidence" value="ECO:0007669"/>
    <property type="project" value="TreeGrafter"/>
</dbReference>
<dbReference type="InterPro" id="IPR000649">
    <property type="entry name" value="IF-2B-related"/>
</dbReference>
<reference evidence="11" key="1">
    <citation type="submission" date="2022-07" db="EMBL/GenBank/DDBJ databases">
        <title>Draft genome sequence of Zalerion maritima ATCC 34329, a (micro)plastics degrading marine fungus.</title>
        <authorList>
            <person name="Paco A."/>
            <person name="Goncalves M.F.M."/>
            <person name="Rocha-Santos T.A.P."/>
            <person name="Alves A."/>
        </authorList>
    </citation>
    <scope>NUCLEOTIDE SEQUENCE</scope>
    <source>
        <strain evidence="11">ATCC 34329</strain>
    </source>
</reference>
<dbReference type="GO" id="GO:0003743">
    <property type="term" value="F:translation initiation factor activity"/>
    <property type="evidence" value="ECO:0007669"/>
    <property type="project" value="UniProtKB-KW"/>
</dbReference>
<evidence type="ECO:0000313" key="11">
    <source>
        <dbReference type="EMBL" id="KAJ2904234.1"/>
    </source>
</evidence>
<gene>
    <name evidence="11" type="ORF">MKZ38_008564</name>
</gene>
<dbReference type="InterPro" id="IPR051855">
    <property type="entry name" value="eIF2B_beta_subunit"/>
</dbReference>
<keyword evidence="5" id="KW-0648">Protein biosynthesis</keyword>
<dbReference type="InterPro" id="IPR037171">
    <property type="entry name" value="NagB/RpiA_transferase-like"/>
</dbReference>
<comment type="similarity">
    <text evidence="2 9">Belongs to the eIF-2B alpha/beta/delta subunits family.</text>
</comment>
<keyword evidence="12" id="KW-1185">Reference proteome</keyword>
<dbReference type="GO" id="GO:0005085">
    <property type="term" value="F:guanyl-nucleotide exchange factor activity"/>
    <property type="evidence" value="ECO:0007669"/>
    <property type="project" value="TreeGrafter"/>
</dbReference>
<keyword evidence="4" id="KW-0396">Initiation factor</keyword>
<name>A0AAD5RVA6_9PEZI</name>
<evidence type="ECO:0000256" key="2">
    <source>
        <dbReference type="ARBA" id="ARBA00007251"/>
    </source>
</evidence>
<evidence type="ECO:0000256" key="3">
    <source>
        <dbReference type="ARBA" id="ARBA00022490"/>
    </source>
</evidence>
<evidence type="ECO:0000256" key="10">
    <source>
        <dbReference type="SAM" id="MobiDB-lite"/>
    </source>
</evidence>
<organism evidence="11 12">
    <name type="scientific">Zalerion maritima</name>
    <dbReference type="NCBI Taxonomy" id="339359"/>
    <lineage>
        <taxon>Eukaryota</taxon>
        <taxon>Fungi</taxon>
        <taxon>Dikarya</taxon>
        <taxon>Ascomycota</taxon>
        <taxon>Pezizomycotina</taxon>
        <taxon>Sordariomycetes</taxon>
        <taxon>Lulworthiomycetidae</taxon>
        <taxon>Lulworthiales</taxon>
        <taxon>Lulworthiaceae</taxon>
        <taxon>Zalerion</taxon>
    </lineage>
</organism>
<comment type="subcellular location">
    <subcellularLocation>
        <location evidence="1">Cytoplasm</location>
        <location evidence="1">Cytosol</location>
    </subcellularLocation>
</comment>
<dbReference type="PANTHER" id="PTHR45859">
    <property type="entry name" value="TRANSLATION INITIATION FACTOR EIF-2B SUBUNIT BETA"/>
    <property type="match status" value="1"/>
</dbReference>
<dbReference type="Proteomes" id="UP001201980">
    <property type="component" value="Unassembled WGS sequence"/>
</dbReference>
<dbReference type="AlphaFoldDB" id="A0AAD5RVA6"/>
<keyword evidence="3" id="KW-0963">Cytoplasm</keyword>
<evidence type="ECO:0000256" key="6">
    <source>
        <dbReference type="ARBA" id="ARBA00044122"/>
    </source>
</evidence>
<evidence type="ECO:0000256" key="7">
    <source>
        <dbReference type="ARBA" id="ARBA00044228"/>
    </source>
</evidence>
<dbReference type="Pfam" id="PF01008">
    <property type="entry name" value="IF-2B"/>
    <property type="match status" value="2"/>
</dbReference>
<evidence type="ECO:0000256" key="5">
    <source>
        <dbReference type="ARBA" id="ARBA00022917"/>
    </source>
</evidence>
<dbReference type="PANTHER" id="PTHR45859:SF1">
    <property type="entry name" value="TRANSLATION INITIATION FACTOR EIF-2B SUBUNIT BETA"/>
    <property type="match status" value="1"/>
</dbReference>
<dbReference type="InterPro" id="IPR042529">
    <property type="entry name" value="IF_2B-like_C"/>
</dbReference>
<accession>A0AAD5RVA6</accession>
<feature type="region of interest" description="Disordered" evidence="10">
    <location>
        <begin position="161"/>
        <end position="182"/>
    </location>
</feature>
<comment type="subunit">
    <text evidence="8">Component of the translation initiation factor 2B (eIF2B) complex which is a heterodecamer of two sets of five different subunits: alpha, beta, gamma, delta and epsilon. Subunits alpha, beta and delta comprise a regulatory subcomplex and subunits epsilon and gamma comprise a catalytic subcomplex. Within the complex, the hexameric regulatory complex resides at the center, with the two heterodimeric catalytic subcomplexes bound on opposite sides.</text>
</comment>
<evidence type="ECO:0000256" key="9">
    <source>
        <dbReference type="RuleBase" id="RU003814"/>
    </source>
</evidence>
<sequence length="429" mass="46406">MAPFQAGNTPQLDIFIRGLKSHPLEASTETLVSLLKRRQISGSRPCAIAAVHILRQVVAKAPYRDVDGLIAKIQQTGQRLVHAQPHELAVGNIVRRVLGLIREEMQEDRTEFGGDSVSDLQTLCPEKEKETKEHVVGLPVLSRAPTLGGWSHQSAPFSIMNLLSPDQGSGAGSPMGRSGTSTPMLHGQNLSINNLKSEVLDGIDEITDELEQVDDQIAGYADIQIHPTDYILVHELDSTTERFLLRASRERRFTVFIAQGKSTTSKAGDATPSLFQKKLNSAGVKTINISNTGLAAYMTKVDKVILSVRGVTADGGAVAESGATAIAQAARAFGKPVVVLMGMYKLSPESTPDPRSLVEWGEPESFVNFSKGNMVNTVEVEVPLTEFVAPGLVDTYISNIGVHTQDHLPSLIVDHYNEQDSDFVLTIPA</sequence>
<evidence type="ECO:0000256" key="1">
    <source>
        <dbReference type="ARBA" id="ARBA00004514"/>
    </source>
</evidence>
<evidence type="ECO:0000256" key="4">
    <source>
        <dbReference type="ARBA" id="ARBA00022540"/>
    </source>
</evidence>
<proteinExistence type="inferred from homology"/>
<dbReference type="EMBL" id="JAKWBI020000059">
    <property type="protein sequence ID" value="KAJ2904234.1"/>
    <property type="molecule type" value="Genomic_DNA"/>
</dbReference>